<evidence type="ECO:0000313" key="4">
    <source>
        <dbReference type="Proteomes" id="UP000309566"/>
    </source>
</evidence>
<name>A0A1C7GYL0_9BACE</name>
<evidence type="ECO:0000313" key="1">
    <source>
        <dbReference type="EMBL" id="ANU57455.1"/>
    </source>
</evidence>
<evidence type="ECO:0000313" key="2">
    <source>
        <dbReference type="EMBL" id="TGY31765.1"/>
    </source>
</evidence>
<gene>
    <name evidence="1" type="ORF">A4V03_07680</name>
    <name evidence="2" type="ORF">E5353_12765</name>
</gene>
<dbReference type="RefSeq" id="WP_065538528.1">
    <property type="nucleotide sequence ID" value="NZ_CAJUNY010000075.1"/>
</dbReference>
<dbReference type="GeneID" id="82187012"/>
<accession>A0A4S2CTQ5</accession>
<accession>A0A1C7GYL0</accession>
<protein>
    <recommendedName>
        <fullName evidence="5">TerB family tellurite resistance protein</fullName>
    </recommendedName>
</protein>
<evidence type="ECO:0008006" key="5">
    <source>
        <dbReference type="Google" id="ProtNLM"/>
    </source>
</evidence>
<reference evidence="2 4" key="3">
    <citation type="submission" date="2019-04" db="EMBL/GenBank/DDBJ databases">
        <title>Microbes associate with the intestines of laboratory mice.</title>
        <authorList>
            <person name="Navarre W."/>
            <person name="Wong E."/>
            <person name="Huang K."/>
            <person name="Tropini C."/>
            <person name="Ng K."/>
            <person name="Yu B."/>
        </authorList>
    </citation>
    <scope>NUCLEOTIDE SEQUENCE [LARGE SCALE GENOMIC DNA]</scope>
    <source>
        <strain evidence="2 4">NM63_1-25</strain>
    </source>
</reference>
<proteinExistence type="predicted"/>
<keyword evidence="3" id="KW-1185">Reference proteome</keyword>
<dbReference type="EMBL" id="SRYX01000051">
    <property type="protein sequence ID" value="TGY31765.1"/>
    <property type="molecule type" value="Genomic_DNA"/>
</dbReference>
<dbReference type="KEGG" id="bcae:A4V03_07680"/>
<reference evidence="3" key="1">
    <citation type="submission" date="2016-04" db="EMBL/GenBank/DDBJ databases">
        <title>Complete Genome Sequences of Twelve Strains of a Stable Defined Moderately Diverse Mouse Microbiota 2 (sDMDMm2).</title>
        <authorList>
            <person name="Uchimura Y."/>
            <person name="Wyss M."/>
            <person name="Brugiroux S."/>
            <person name="Limenitakis J.P."/>
            <person name="Stecher B."/>
            <person name="McCoy K.D."/>
            <person name="Macpherson A.J."/>
        </authorList>
    </citation>
    <scope>NUCLEOTIDE SEQUENCE [LARGE SCALE GENOMIC DNA]</scope>
    <source>
        <strain evidence="3">I48</strain>
    </source>
</reference>
<organism evidence="1 3">
    <name type="scientific">Bacteroides caecimuris</name>
    <dbReference type="NCBI Taxonomy" id="1796613"/>
    <lineage>
        <taxon>Bacteria</taxon>
        <taxon>Pseudomonadati</taxon>
        <taxon>Bacteroidota</taxon>
        <taxon>Bacteroidia</taxon>
        <taxon>Bacteroidales</taxon>
        <taxon>Bacteroidaceae</taxon>
        <taxon>Bacteroides</taxon>
    </lineage>
</organism>
<dbReference type="AlphaFoldDB" id="A0A1C7GYL0"/>
<dbReference type="Proteomes" id="UP000309566">
    <property type="component" value="Unassembled WGS sequence"/>
</dbReference>
<sequence>MGIFIIIAIILIIVLVVKKGKEKTINPPNVNVVDNPLAEMYSGLTREQKYSILNLLSSFQELARGNSRNYIEANKIVSITRNSLNVTSDQADSYFHTHGQADGLMEQLYSISDTVIIDSLLYQCFGLVMLARDEGQKYIGGELLIETFEKLGYTENDIVNTIEKINAMNKMFS</sequence>
<dbReference type="EMBL" id="CP015401">
    <property type="protein sequence ID" value="ANU57455.1"/>
    <property type="molecule type" value="Genomic_DNA"/>
</dbReference>
<dbReference type="Proteomes" id="UP000092631">
    <property type="component" value="Chromosome"/>
</dbReference>
<evidence type="ECO:0000313" key="3">
    <source>
        <dbReference type="Proteomes" id="UP000092631"/>
    </source>
</evidence>
<reference evidence="1" key="2">
    <citation type="submission" date="2017-04" db="EMBL/GenBank/DDBJ databases">
        <title>Complete Genome Sequences of Twelve Strains of a Stable Defined Moderately Diverse Mouse Microbiota 2 (sDMDMm2).</title>
        <authorList>
            <person name="Uchimura Y."/>
            <person name="Wyss M."/>
            <person name="Brugiroux S."/>
            <person name="Limenitakis J.P."/>
            <person name="Stecher B."/>
            <person name="McCoy K.D."/>
            <person name="Macpherson A.J."/>
        </authorList>
    </citation>
    <scope>NUCLEOTIDE SEQUENCE</scope>
    <source>
        <strain evidence="1">I48</strain>
    </source>
</reference>